<dbReference type="InterPro" id="IPR029060">
    <property type="entry name" value="PIN-like_dom_sf"/>
</dbReference>
<dbReference type="RefSeq" id="WP_079190376.1">
    <property type="nucleotide sequence ID" value="NZ_FRBI01000078.1"/>
</dbReference>
<gene>
    <name evidence="6" type="primary">vapC</name>
    <name evidence="8" type="ORF">SAMN05216499_1782</name>
</gene>
<dbReference type="GO" id="GO:0090729">
    <property type="term" value="F:toxin activity"/>
    <property type="evidence" value="ECO:0007669"/>
    <property type="project" value="UniProtKB-KW"/>
</dbReference>
<dbReference type="GO" id="GO:0016787">
    <property type="term" value="F:hydrolase activity"/>
    <property type="evidence" value="ECO:0007669"/>
    <property type="project" value="UniProtKB-KW"/>
</dbReference>
<keyword evidence="3 6" id="KW-0479">Metal-binding</keyword>
<feature type="domain" description="PIN" evidence="7">
    <location>
        <begin position="5"/>
        <end position="120"/>
    </location>
</feature>
<dbReference type="OrthoDB" id="32665at2"/>
<evidence type="ECO:0000313" key="8">
    <source>
        <dbReference type="EMBL" id="SHN38783.1"/>
    </source>
</evidence>
<reference evidence="8 9" key="1">
    <citation type="submission" date="2016-11" db="EMBL/GenBank/DDBJ databases">
        <authorList>
            <person name="Jaros S."/>
            <person name="Januszkiewicz K."/>
            <person name="Wedrychowicz H."/>
        </authorList>
    </citation>
    <scope>NUCLEOTIDE SEQUENCE [LARGE SCALE GENOMIC DNA]</scope>
    <source>
        <strain evidence="8 9">CGMCC 4.2025</strain>
    </source>
</reference>
<keyword evidence="4 6" id="KW-0378">Hydrolase</keyword>
<dbReference type="AlphaFoldDB" id="A0A1M7R1Y5"/>
<keyword evidence="6" id="KW-0800">Toxin</keyword>
<sequence>MIATVLDTGPLAAAFNATDRRHPECAALLTSLTGRRLLPSPVLTEVCWLLERWPKVEAAFLTEVARGTFELVHLTPADLTRMGELILQYADFPLGGVDASVIAVAERFGVDRVATLDRRHFGVVKPAHVTTLTLLP</sequence>
<comment type="cofactor">
    <cofactor evidence="6">
        <name>Mg(2+)</name>
        <dbReference type="ChEBI" id="CHEBI:18420"/>
    </cofactor>
</comment>
<evidence type="ECO:0000256" key="5">
    <source>
        <dbReference type="ARBA" id="ARBA00022842"/>
    </source>
</evidence>
<keyword evidence="9" id="KW-1185">Reference proteome</keyword>
<comment type="function">
    <text evidence="6">Toxic component of a toxin-antitoxin (TA) system. An RNase.</text>
</comment>
<proteinExistence type="inferred from homology"/>
<evidence type="ECO:0000256" key="4">
    <source>
        <dbReference type="ARBA" id="ARBA00022801"/>
    </source>
</evidence>
<evidence type="ECO:0000256" key="1">
    <source>
        <dbReference type="ARBA" id="ARBA00022649"/>
    </source>
</evidence>
<keyword evidence="1 6" id="KW-1277">Toxin-antitoxin system</keyword>
<evidence type="ECO:0000256" key="3">
    <source>
        <dbReference type="ARBA" id="ARBA00022723"/>
    </source>
</evidence>
<protein>
    <recommendedName>
        <fullName evidence="6">Ribonuclease VapC</fullName>
        <shortName evidence="6">RNase VapC</shortName>
        <ecNumber evidence="6">3.1.-.-</ecNumber>
    </recommendedName>
    <alternativeName>
        <fullName evidence="6">Toxin VapC</fullName>
    </alternativeName>
</protein>
<dbReference type="EMBL" id="FRBI01000078">
    <property type="protein sequence ID" value="SHN38783.1"/>
    <property type="molecule type" value="Genomic_DNA"/>
</dbReference>
<evidence type="ECO:0000313" key="9">
    <source>
        <dbReference type="Proteomes" id="UP000184111"/>
    </source>
</evidence>
<dbReference type="SUPFAM" id="SSF88723">
    <property type="entry name" value="PIN domain-like"/>
    <property type="match status" value="1"/>
</dbReference>
<evidence type="ECO:0000256" key="6">
    <source>
        <dbReference type="HAMAP-Rule" id="MF_00265"/>
    </source>
</evidence>
<accession>A0A1M7R1Y5</accession>
<dbReference type="Gene3D" id="3.40.50.1010">
    <property type="entry name" value="5'-nuclease"/>
    <property type="match status" value="1"/>
</dbReference>
<dbReference type="InterPro" id="IPR002716">
    <property type="entry name" value="PIN_dom"/>
</dbReference>
<dbReference type="GO" id="GO:0004540">
    <property type="term" value="F:RNA nuclease activity"/>
    <property type="evidence" value="ECO:0007669"/>
    <property type="project" value="InterPro"/>
</dbReference>
<feature type="binding site" evidence="6">
    <location>
        <position position="7"/>
    </location>
    <ligand>
        <name>Mg(2+)</name>
        <dbReference type="ChEBI" id="CHEBI:18420"/>
    </ligand>
</feature>
<dbReference type="EC" id="3.1.-.-" evidence="6"/>
<evidence type="ECO:0000256" key="2">
    <source>
        <dbReference type="ARBA" id="ARBA00022722"/>
    </source>
</evidence>
<feature type="binding site" evidence="6">
    <location>
        <position position="98"/>
    </location>
    <ligand>
        <name>Mg(2+)</name>
        <dbReference type="ChEBI" id="CHEBI:18420"/>
    </ligand>
</feature>
<name>A0A1M7R1Y5_9ACTN</name>
<dbReference type="STRING" id="310782.SAMN05216499_1782"/>
<organism evidence="8 9">
    <name type="scientific">Actinacidiphila paucisporea</name>
    <dbReference type="NCBI Taxonomy" id="310782"/>
    <lineage>
        <taxon>Bacteria</taxon>
        <taxon>Bacillati</taxon>
        <taxon>Actinomycetota</taxon>
        <taxon>Actinomycetes</taxon>
        <taxon>Kitasatosporales</taxon>
        <taxon>Streptomycetaceae</taxon>
        <taxon>Actinacidiphila</taxon>
    </lineage>
</organism>
<keyword evidence="2 6" id="KW-0540">Nuclease</keyword>
<dbReference type="Pfam" id="PF01850">
    <property type="entry name" value="PIN"/>
    <property type="match status" value="1"/>
</dbReference>
<evidence type="ECO:0000259" key="7">
    <source>
        <dbReference type="Pfam" id="PF01850"/>
    </source>
</evidence>
<dbReference type="HAMAP" id="MF_00265">
    <property type="entry name" value="VapC_Nob1"/>
    <property type="match status" value="1"/>
</dbReference>
<dbReference type="InterPro" id="IPR022907">
    <property type="entry name" value="VapC_family"/>
</dbReference>
<keyword evidence="5 6" id="KW-0460">Magnesium</keyword>
<dbReference type="GO" id="GO:0000287">
    <property type="term" value="F:magnesium ion binding"/>
    <property type="evidence" value="ECO:0007669"/>
    <property type="project" value="UniProtKB-UniRule"/>
</dbReference>
<dbReference type="Proteomes" id="UP000184111">
    <property type="component" value="Unassembled WGS sequence"/>
</dbReference>
<comment type="similarity">
    <text evidence="6">Belongs to the PINc/VapC protein family.</text>
</comment>